<dbReference type="CDD" id="cd01095">
    <property type="entry name" value="Nitrilotriacetate_monoxgenase"/>
    <property type="match status" value="1"/>
</dbReference>
<protein>
    <submittedName>
        <fullName evidence="7">LLM class flavin-dependent oxidoreductase</fullName>
        <ecNumber evidence="7">1.-.-.-</ecNumber>
    </submittedName>
</protein>
<dbReference type="Pfam" id="PF00296">
    <property type="entry name" value="Bac_luciferase"/>
    <property type="match status" value="1"/>
</dbReference>
<reference evidence="7 8" key="1">
    <citation type="submission" date="2024-09" db="EMBL/GenBank/DDBJ databases">
        <authorList>
            <person name="Sun Q."/>
            <person name="Mori K."/>
        </authorList>
    </citation>
    <scope>NUCLEOTIDE SEQUENCE [LARGE SCALE GENOMIC DNA]</scope>
    <source>
        <strain evidence="7 8">TBRC 4938</strain>
    </source>
</reference>
<evidence type="ECO:0000256" key="4">
    <source>
        <dbReference type="ARBA" id="ARBA00023033"/>
    </source>
</evidence>
<name>A0ABV6ADP4_9HYPH</name>
<dbReference type="Proteomes" id="UP001589692">
    <property type="component" value="Unassembled WGS sequence"/>
</dbReference>
<evidence type="ECO:0000256" key="5">
    <source>
        <dbReference type="ARBA" id="ARBA00033748"/>
    </source>
</evidence>
<sequence>MSRNRQLHIAAFVWAGATSQSWRHPSIRSDCGFDIDYYIRYGQVAEEGLIDALFLADGATFPAGPDEVVQRLSSVSLFEPATLMTAIAAHTSHVGLIYTASSSDNEPSALARQVASLDHISKGRAGWNLVTSYGPGSHHLGLPPDERATRYDRAEEFYEVVTGLWDSFEDDAFIYDKERGIYFDTKKLHRLNHSGKYYTTPGPLKVARPIQGYPVIAQAGASEAGRNLGARTADVIFCNNLSIEDAKAFYKDIKARARSFGRDPDDVKILTGCGVVWGETDEIANARLDEISALFPVEVAVANLQLGLDKHDPDQPFPRDLPPAAFSLGHQNAITAFAIRNNLTIRQTALRLAAANKHRSIAGTARSIADNFQEWLEADACDGIVLMSPYLIEGLSDFVRHVVPELQRRGIYRQAYEGRTLRENLGLKRPENRHVHRQEAAR</sequence>
<comment type="similarity">
    <text evidence="5">Belongs to the NtaA/SnaA/DszA monooxygenase family.</text>
</comment>
<dbReference type="PIRSF" id="PIRSF000337">
    <property type="entry name" value="NTA_MOA"/>
    <property type="match status" value="1"/>
</dbReference>
<dbReference type="InterPro" id="IPR051260">
    <property type="entry name" value="Diverse_substr_monoxygenases"/>
</dbReference>
<keyword evidence="1" id="KW-0285">Flavoprotein</keyword>
<dbReference type="EC" id="1.-.-.-" evidence="7"/>
<feature type="domain" description="Luciferase-like" evidence="6">
    <location>
        <begin position="20"/>
        <end position="312"/>
    </location>
</feature>
<keyword evidence="4" id="KW-0503">Monooxygenase</keyword>
<keyword evidence="2" id="KW-0288">FMN</keyword>
<dbReference type="Gene3D" id="3.20.20.30">
    <property type="entry name" value="Luciferase-like domain"/>
    <property type="match status" value="1"/>
</dbReference>
<evidence type="ECO:0000313" key="7">
    <source>
        <dbReference type="EMBL" id="MFB9948695.1"/>
    </source>
</evidence>
<dbReference type="PANTHER" id="PTHR30011">
    <property type="entry name" value="ALKANESULFONATE MONOOXYGENASE-RELATED"/>
    <property type="match status" value="1"/>
</dbReference>
<dbReference type="InterPro" id="IPR036661">
    <property type="entry name" value="Luciferase-like_sf"/>
</dbReference>
<dbReference type="SUPFAM" id="SSF51679">
    <property type="entry name" value="Bacterial luciferase-like"/>
    <property type="match status" value="1"/>
</dbReference>
<evidence type="ECO:0000256" key="1">
    <source>
        <dbReference type="ARBA" id="ARBA00022630"/>
    </source>
</evidence>
<dbReference type="InterPro" id="IPR016215">
    <property type="entry name" value="NTA_MOA"/>
</dbReference>
<keyword evidence="8" id="KW-1185">Reference proteome</keyword>
<gene>
    <name evidence="7" type="ORF">ACFFP0_07535</name>
</gene>
<dbReference type="InterPro" id="IPR011251">
    <property type="entry name" value="Luciferase-like_dom"/>
</dbReference>
<dbReference type="PANTHER" id="PTHR30011:SF16">
    <property type="entry name" value="C2H2 FINGER DOMAIN TRANSCRIPTION FACTOR (EUROFUNG)-RELATED"/>
    <property type="match status" value="1"/>
</dbReference>
<comment type="caution">
    <text evidence="7">The sequence shown here is derived from an EMBL/GenBank/DDBJ whole genome shotgun (WGS) entry which is preliminary data.</text>
</comment>
<organism evidence="7 8">
    <name type="scientific">Rhizobium puerariae</name>
    <dbReference type="NCBI Taxonomy" id="1585791"/>
    <lineage>
        <taxon>Bacteria</taxon>
        <taxon>Pseudomonadati</taxon>
        <taxon>Pseudomonadota</taxon>
        <taxon>Alphaproteobacteria</taxon>
        <taxon>Hyphomicrobiales</taxon>
        <taxon>Rhizobiaceae</taxon>
        <taxon>Rhizobium/Agrobacterium group</taxon>
        <taxon>Rhizobium</taxon>
    </lineage>
</organism>
<evidence type="ECO:0000256" key="2">
    <source>
        <dbReference type="ARBA" id="ARBA00022643"/>
    </source>
</evidence>
<dbReference type="EMBL" id="JBHMAA010000008">
    <property type="protein sequence ID" value="MFB9948695.1"/>
    <property type="molecule type" value="Genomic_DNA"/>
</dbReference>
<accession>A0ABV6ADP4</accession>
<evidence type="ECO:0000259" key="6">
    <source>
        <dbReference type="Pfam" id="PF00296"/>
    </source>
</evidence>
<dbReference type="GO" id="GO:0016491">
    <property type="term" value="F:oxidoreductase activity"/>
    <property type="evidence" value="ECO:0007669"/>
    <property type="project" value="UniProtKB-KW"/>
</dbReference>
<proteinExistence type="inferred from homology"/>
<dbReference type="RefSeq" id="WP_377258363.1">
    <property type="nucleotide sequence ID" value="NZ_JBHMAA010000008.1"/>
</dbReference>
<evidence type="ECO:0000313" key="8">
    <source>
        <dbReference type="Proteomes" id="UP001589692"/>
    </source>
</evidence>
<dbReference type="NCBIfam" id="TIGR03860">
    <property type="entry name" value="FMN_nitrolo"/>
    <property type="match status" value="1"/>
</dbReference>
<keyword evidence="3 7" id="KW-0560">Oxidoreductase</keyword>
<evidence type="ECO:0000256" key="3">
    <source>
        <dbReference type="ARBA" id="ARBA00023002"/>
    </source>
</evidence>